<keyword evidence="2" id="KW-1185">Reference proteome</keyword>
<proteinExistence type="predicted"/>
<sequence length="172" mass="18972">MEISTAHAGRPSIVQSIPGAFGYSIPMQQHGTAMFNQPANMMALSTQLNLPSTINPAPPGEPQRAGTWTREEEAYLRALKRRDRELDTEMLAQCTGRSSSSAGNKMRELMAMDARVDEHAKAALEALSAKNVERNRQSVEDFDEMKVNGLGMKIFNQKNPGGPSSERRRSQP</sequence>
<gene>
    <name evidence="1" type="ORF">LTR37_010654</name>
</gene>
<reference evidence="1" key="1">
    <citation type="submission" date="2023-07" db="EMBL/GenBank/DDBJ databases">
        <title>Black Yeasts Isolated from many extreme environments.</title>
        <authorList>
            <person name="Coleine C."/>
            <person name="Stajich J.E."/>
            <person name="Selbmann L."/>
        </authorList>
    </citation>
    <scope>NUCLEOTIDE SEQUENCE</scope>
    <source>
        <strain evidence="1">CCFEE 5714</strain>
    </source>
</reference>
<dbReference type="Proteomes" id="UP001281147">
    <property type="component" value="Unassembled WGS sequence"/>
</dbReference>
<evidence type="ECO:0000313" key="2">
    <source>
        <dbReference type="Proteomes" id="UP001281147"/>
    </source>
</evidence>
<evidence type="ECO:0000313" key="1">
    <source>
        <dbReference type="EMBL" id="KAK3709826.1"/>
    </source>
</evidence>
<protein>
    <submittedName>
        <fullName evidence="1">Uncharacterized protein</fullName>
    </submittedName>
</protein>
<dbReference type="EMBL" id="JAUTXU010000089">
    <property type="protein sequence ID" value="KAK3709826.1"/>
    <property type="molecule type" value="Genomic_DNA"/>
</dbReference>
<name>A0ACC3N4H1_9PEZI</name>
<organism evidence="1 2">
    <name type="scientific">Vermiconidia calcicola</name>
    <dbReference type="NCBI Taxonomy" id="1690605"/>
    <lineage>
        <taxon>Eukaryota</taxon>
        <taxon>Fungi</taxon>
        <taxon>Dikarya</taxon>
        <taxon>Ascomycota</taxon>
        <taxon>Pezizomycotina</taxon>
        <taxon>Dothideomycetes</taxon>
        <taxon>Dothideomycetidae</taxon>
        <taxon>Mycosphaerellales</taxon>
        <taxon>Extremaceae</taxon>
        <taxon>Vermiconidia</taxon>
    </lineage>
</organism>
<comment type="caution">
    <text evidence="1">The sequence shown here is derived from an EMBL/GenBank/DDBJ whole genome shotgun (WGS) entry which is preliminary data.</text>
</comment>
<accession>A0ACC3N4H1</accession>